<feature type="region of interest" description="Disordered" evidence="1">
    <location>
        <begin position="359"/>
        <end position="388"/>
    </location>
</feature>
<comment type="caution">
    <text evidence="3">The sequence shown here is derived from an EMBL/GenBank/DDBJ whole genome shotgun (WGS) entry which is preliminary data.</text>
</comment>
<reference evidence="3 4" key="1">
    <citation type="journal article" date="2019" name="Int. J. Syst. Evol. Microbiol.">
        <title>The Global Catalogue of Microorganisms (GCM) 10K type strain sequencing project: providing services to taxonomists for standard genome sequencing and annotation.</title>
        <authorList>
            <consortium name="The Broad Institute Genomics Platform"/>
            <consortium name="The Broad Institute Genome Sequencing Center for Infectious Disease"/>
            <person name="Wu L."/>
            <person name="Ma J."/>
        </authorList>
    </citation>
    <scope>NUCLEOTIDE SEQUENCE [LARGE SCALE GENOMIC DNA]</scope>
    <source>
        <strain evidence="3 4">JCM 3325</strain>
    </source>
</reference>
<keyword evidence="4" id="KW-1185">Reference proteome</keyword>
<dbReference type="EMBL" id="BAAARW010000006">
    <property type="protein sequence ID" value="GAA2411150.1"/>
    <property type="molecule type" value="Genomic_DNA"/>
</dbReference>
<dbReference type="Proteomes" id="UP001501231">
    <property type="component" value="Unassembled WGS sequence"/>
</dbReference>
<feature type="transmembrane region" description="Helical" evidence="2">
    <location>
        <begin position="95"/>
        <end position="116"/>
    </location>
</feature>
<evidence type="ECO:0008006" key="5">
    <source>
        <dbReference type="Google" id="ProtNLM"/>
    </source>
</evidence>
<proteinExistence type="predicted"/>
<name>A0ABN3IQ71_9ACTN</name>
<feature type="transmembrane region" description="Helical" evidence="2">
    <location>
        <begin position="53"/>
        <end position="74"/>
    </location>
</feature>
<accession>A0ABN3IQ71</accession>
<feature type="compositionally biased region" description="Low complexity" evidence="1">
    <location>
        <begin position="369"/>
        <end position="383"/>
    </location>
</feature>
<evidence type="ECO:0000256" key="1">
    <source>
        <dbReference type="SAM" id="MobiDB-lite"/>
    </source>
</evidence>
<feature type="transmembrane region" description="Helical" evidence="2">
    <location>
        <begin position="122"/>
        <end position="145"/>
    </location>
</feature>
<evidence type="ECO:0000313" key="4">
    <source>
        <dbReference type="Proteomes" id="UP001501231"/>
    </source>
</evidence>
<evidence type="ECO:0000256" key="2">
    <source>
        <dbReference type="SAM" id="Phobius"/>
    </source>
</evidence>
<sequence>MIALEAAAVSAVGALAGAPLAVWLSGVMADVLRDREVVPAEFRADPSPMPLAIAVLAGLAVTQLAVFAAARRAARTRAVEALRSAAADRRAVPRSRMIAGFVALGLASPLAVGSASGGGETAAGASFGLAMILLVGAALLAPLAVRPLARLAGAPATRLTRATGLLAQANTAASARRTASAAVPLMLAVTLGATLLSTQATKRDATLSATAARIQADQVLVPASGPGLPPSPAAGLPGVTAASPVLSTTVYAGPAAELAPVPALGVDAATIGQVMALRADLCGPGPGACSAGRTAGSLPGAPRRLHLPGPAGHHRPRQRDPPPPHPLNCCGNFRTDGRGCNPSGHTAFTCEPFRATASDAAKTRGGSGTSSPQPSSSSTSTTPAPHDRGPWPTLCGVVHCDAVPHADRVWSGHCESARHGVDIVACYDSFC</sequence>
<keyword evidence="2" id="KW-0812">Transmembrane</keyword>
<keyword evidence="2" id="KW-1133">Transmembrane helix</keyword>
<organism evidence="3 4">
    <name type="scientific">Actinomadura vinacea</name>
    <dbReference type="NCBI Taxonomy" id="115336"/>
    <lineage>
        <taxon>Bacteria</taxon>
        <taxon>Bacillati</taxon>
        <taxon>Actinomycetota</taxon>
        <taxon>Actinomycetes</taxon>
        <taxon>Streptosporangiales</taxon>
        <taxon>Thermomonosporaceae</taxon>
        <taxon>Actinomadura</taxon>
    </lineage>
</organism>
<gene>
    <name evidence="3" type="ORF">GCM10010191_20270</name>
</gene>
<protein>
    <recommendedName>
        <fullName evidence="5">FtsX-like permease family protein</fullName>
    </recommendedName>
</protein>
<keyword evidence="2" id="KW-0472">Membrane</keyword>
<feature type="region of interest" description="Disordered" evidence="1">
    <location>
        <begin position="288"/>
        <end position="328"/>
    </location>
</feature>
<evidence type="ECO:0000313" key="3">
    <source>
        <dbReference type="EMBL" id="GAA2411150.1"/>
    </source>
</evidence>